<feature type="compositionally biased region" description="Pro residues" evidence="1">
    <location>
        <begin position="147"/>
        <end position="161"/>
    </location>
</feature>
<keyword evidence="3" id="KW-1185">Reference proteome</keyword>
<sequence>MTVTSSAVVSNSDMAVVNKEIIVECMCMHQMSYEMEFQEEEMRKMMNPRINRLVFETAGVLDNYDVAHNAINDSFLELAQKAKPIIDSYISSLGEFGVEQCSTAREVHVVAFLFSITGYPRWGWVFYTTNEAMNAAQLCAFSIIVPPPPSQPMSPPPPLQDEPPEPPRNYLYIPQGSWRDRKDDA</sequence>
<proteinExistence type="predicted"/>
<dbReference type="Proteomes" id="UP000823749">
    <property type="component" value="Chromosome 8"/>
</dbReference>
<evidence type="ECO:0000313" key="2">
    <source>
        <dbReference type="EMBL" id="KAG5535633.1"/>
    </source>
</evidence>
<evidence type="ECO:0000256" key="1">
    <source>
        <dbReference type="SAM" id="MobiDB-lite"/>
    </source>
</evidence>
<protein>
    <submittedName>
        <fullName evidence="2">Uncharacterized protein</fullName>
    </submittedName>
</protein>
<dbReference type="AlphaFoldDB" id="A0AAV6J6S7"/>
<evidence type="ECO:0000313" key="3">
    <source>
        <dbReference type="Proteomes" id="UP000823749"/>
    </source>
</evidence>
<organism evidence="2 3">
    <name type="scientific">Rhododendron griersonianum</name>
    <dbReference type="NCBI Taxonomy" id="479676"/>
    <lineage>
        <taxon>Eukaryota</taxon>
        <taxon>Viridiplantae</taxon>
        <taxon>Streptophyta</taxon>
        <taxon>Embryophyta</taxon>
        <taxon>Tracheophyta</taxon>
        <taxon>Spermatophyta</taxon>
        <taxon>Magnoliopsida</taxon>
        <taxon>eudicotyledons</taxon>
        <taxon>Gunneridae</taxon>
        <taxon>Pentapetalae</taxon>
        <taxon>asterids</taxon>
        <taxon>Ericales</taxon>
        <taxon>Ericaceae</taxon>
        <taxon>Ericoideae</taxon>
        <taxon>Rhodoreae</taxon>
        <taxon>Rhododendron</taxon>
    </lineage>
</organism>
<accession>A0AAV6J6S7</accession>
<dbReference type="EMBL" id="JACTNZ010000008">
    <property type="protein sequence ID" value="KAG5535633.1"/>
    <property type="molecule type" value="Genomic_DNA"/>
</dbReference>
<name>A0AAV6J6S7_9ERIC</name>
<comment type="caution">
    <text evidence="2">The sequence shown here is derived from an EMBL/GenBank/DDBJ whole genome shotgun (WGS) entry which is preliminary data.</text>
</comment>
<feature type="region of interest" description="Disordered" evidence="1">
    <location>
        <begin position="147"/>
        <end position="185"/>
    </location>
</feature>
<gene>
    <name evidence="2" type="ORF">RHGRI_023401</name>
</gene>
<reference evidence="2" key="1">
    <citation type="submission" date="2020-08" db="EMBL/GenBank/DDBJ databases">
        <title>Plant Genome Project.</title>
        <authorList>
            <person name="Zhang R.-G."/>
        </authorList>
    </citation>
    <scope>NUCLEOTIDE SEQUENCE</scope>
    <source>
        <strain evidence="2">WSP0</strain>
        <tissue evidence="2">Leaf</tissue>
    </source>
</reference>